<dbReference type="RefSeq" id="WP_316692310.1">
    <property type="nucleotide sequence ID" value="NZ_CP103837.1"/>
</dbReference>
<organism evidence="1 2">
    <name type="scientific">Xanthomonas dyei</name>
    <dbReference type="NCBI Taxonomy" id="743699"/>
    <lineage>
        <taxon>Bacteria</taxon>
        <taxon>Pseudomonadati</taxon>
        <taxon>Pseudomonadota</taxon>
        <taxon>Gammaproteobacteria</taxon>
        <taxon>Lysobacterales</taxon>
        <taxon>Lysobacteraceae</taxon>
        <taxon>Xanthomonas</taxon>
    </lineage>
</organism>
<evidence type="ECO:0000313" key="1">
    <source>
        <dbReference type="EMBL" id="WOB28303.1"/>
    </source>
</evidence>
<keyword evidence="2" id="KW-1185">Reference proteome</keyword>
<protein>
    <recommendedName>
        <fullName evidence="3">Immunity protein 35 domain-containing protein</fullName>
    </recommendedName>
</protein>
<reference evidence="1 2" key="1">
    <citation type="submission" date="2022-08" db="EMBL/GenBank/DDBJ databases">
        <title>Whole genome sequencing-based tracing of a 2022 introduction and outbreak of Xanthomonas hortorum pv. pelargonii.</title>
        <authorList>
            <person name="Iruegas-Bocardo F."/>
            <person name="Weisberg A.K."/>
            <person name="Riutta E.R."/>
            <person name="Kilday K."/>
            <person name="Bonkowski J.C."/>
            <person name="Creswell T."/>
            <person name="Daughtrey M.L."/>
            <person name="Rane K."/>
            <person name="Grunwald N.J."/>
            <person name="Chang J.H."/>
            <person name="Putnam M.L."/>
        </authorList>
    </citation>
    <scope>NUCLEOTIDE SEQUENCE [LARGE SCALE GENOMIC DNA]</scope>
    <source>
        <strain evidence="1 2">22-325</strain>
    </source>
</reference>
<evidence type="ECO:0008006" key="3">
    <source>
        <dbReference type="Google" id="ProtNLM"/>
    </source>
</evidence>
<dbReference type="EMBL" id="CP103840">
    <property type="protein sequence ID" value="WOB28303.1"/>
    <property type="molecule type" value="Genomic_DNA"/>
</dbReference>
<gene>
    <name evidence="1" type="ORF">NYR99_10550</name>
</gene>
<dbReference type="Proteomes" id="UP001304534">
    <property type="component" value="Chromosome"/>
</dbReference>
<sequence>MKYEAQNISVVEALKIAEKEVRVILGDVVENEFPIFSDRYLEAEFCWMFFLRGDINIPSDRMLGLKWAYVVSKKGRFAMVQDLSSDEHKLQDYLLKMSDHFMRRNE</sequence>
<evidence type="ECO:0000313" key="2">
    <source>
        <dbReference type="Proteomes" id="UP001304534"/>
    </source>
</evidence>
<dbReference type="GeneID" id="95584317"/>
<accession>A0ABZ0DDF3</accession>
<name>A0ABZ0DDF3_9XANT</name>
<proteinExistence type="predicted"/>